<organism evidence="1 2">
    <name type="scientific">Panagrolaimus sp. JU765</name>
    <dbReference type="NCBI Taxonomy" id="591449"/>
    <lineage>
        <taxon>Eukaryota</taxon>
        <taxon>Metazoa</taxon>
        <taxon>Ecdysozoa</taxon>
        <taxon>Nematoda</taxon>
        <taxon>Chromadorea</taxon>
        <taxon>Rhabditida</taxon>
        <taxon>Tylenchina</taxon>
        <taxon>Panagrolaimomorpha</taxon>
        <taxon>Panagrolaimoidea</taxon>
        <taxon>Panagrolaimidae</taxon>
        <taxon>Panagrolaimus</taxon>
    </lineage>
</organism>
<accession>A0AC34QTA8</accession>
<protein>
    <submittedName>
        <fullName evidence="2">Uncharacterized protein</fullName>
    </submittedName>
</protein>
<proteinExistence type="predicted"/>
<evidence type="ECO:0000313" key="2">
    <source>
        <dbReference type="WBParaSite" id="JU765_v2.g19090.t1"/>
    </source>
</evidence>
<evidence type="ECO:0000313" key="1">
    <source>
        <dbReference type="Proteomes" id="UP000887576"/>
    </source>
</evidence>
<sequence length="389" mass="43221">MESKPNERIQDQVVNAVGQVGAKISEFLSGNPLESDIGRMIVAATNADVVKSEDWSLIMSICDYIIETPNGPRDALRAIKKQLADNMSKNQQTILYTLIVLEAAVKNCGVQFASLVCKIDFLEELIKIVKKDSVPQVQEKILSLIQSWADAFRGIPECSEVAQYYDDLKKRGIEFPATDLDSFSPIITPKRTVYTSPQPEPTSRPSQPGIYVASGHQRLSTDDAAIAKIQGEIAQGKKHANAFLQLLSQLPPIANITEEDLRQKLNKIYEVTKELRNRTALLVQQIHEDQSLVTEILDCNDMLTNAINLYENALNPKEQEHHDYSAPGPSSSKPKQDTGLIFDQTDAGLNVAAFNKTEPISDRVADEVEEWLANTKKTTESEQKKDDGL</sequence>
<name>A0AC34QTA8_9BILA</name>
<dbReference type="Proteomes" id="UP000887576">
    <property type="component" value="Unplaced"/>
</dbReference>
<reference evidence="2" key="1">
    <citation type="submission" date="2022-11" db="UniProtKB">
        <authorList>
            <consortium name="WormBaseParasite"/>
        </authorList>
    </citation>
    <scope>IDENTIFICATION</scope>
</reference>
<dbReference type="WBParaSite" id="JU765_v2.g19090.t1">
    <property type="protein sequence ID" value="JU765_v2.g19090.t1"/>
    <property type="gene ID" value="JU765_v2.g19090"/>
</dbReference>